<keyword evidence="1" id="KW-0472">Membrane</keyword>
<keyword evidence="1" id="KW-1133">Transmembrane helix</keyword>
<evidence type="ECO:0000313" key="3">
    <source>
        <dbReference type="Proteomes" id="UP000636960"/>
    </source>
</evidence>
<organism evidence="2 3">
    <name type="scientific">Paractinoplanes rishiriensis</name>
    <dbReference type="NCBI Taxonomy" id="1050105"/>
    <lineage>
        <taxon>Bacteria</taxon>
        <taxon>Bacillati</taxon>
        <taxon>Actinomycetota</taxon>
        <taxon>Actinomycetes</taxon>
        <taxon>Micromonosporales</taxon>
        <taxon>Micromonosporaceae</taxon>
        <taxon>Paractinoplanes</taxon>
    </lineage>
</organism>
<comment type="caution">
    <text evidence="2">The sequence shown here is derived from an EMBL/GenBank/DDBJ whole genome shotgun (WGS) entry which is preliminary data.</text>
</comment>
<dbReference type="EMBL" id="BOMV01000101">
    <property type="protein sequence ID" value="GIF01343.1"/>
    <property type="molecule type" value="Genomic_DNA"/>
</dbReference>
<keyword evidence="1" id="KW-0812">Transmembrane</keyword>
<reference evidence="2" key="1">
    <citation type="submission" date="2021-01" db="EMBL/GenBank/DDBJ databases">
        <title>Whole genome shotgun sequence of Actinoplanes rishiriensis NBRC 108556.</title>
        <authorList>
            <person name="Komaki H."/>
            <person name="Tamura T."/>
        </authorList>
    </citation>
    <scope>NUCLEOTIDE SEQUENCE</scope>
    <source>
        <strain evidence="2">NBRC 108556</strain>
    </source>
</reference>
<sequence length="349" mass="38208">MSDERIKDADPYRADLVARLDGADHHLLEEIMSTPQLDAVPLRRTLARRLTMAVAAAAVLAVAVTAATVAGREPVDGYTGALGVPEAGGPAVDGWQLDLKAAEDLPRLLIDEQGWKATSVYGFDQEDGSITFQSGDRGISMNWYAAEQYQSYYDDRLEVSRPEWTTMAGVEASVVTYSRNDFAAMRKPQDGTFVELRTQGGDWTRATFDELLAKVVKVDAETFLKSLPEEIVTPGDVRPQARKILADMPLPPSFDIASLDKGGANDPYQFGAFVAGRVACDWIAEYQRADKAGDKEAKKKAASALSTSHQWKVLHDMNAQGDYPEVLWELADKVADGDVPTWYRDGLGC</sequence>
<evidence type="ECO:0000313" key="2">
    <source>
        <dbReference type="EMBL" id="GIF01343.1"/>
    </source>
</evidence>
<dbReference type="RefSeq" id="WP_203790016.1">
    <property type="nucleotide sequence ID" value="NZ_BOMV01000101.1"/>
</dbReference>
<dbReference type="AlphaFoldDB" id="A0A919K8I2"/>
<accession>A0A919K8I2</accession>
<protein>
    <submittedName>
        <fullName evidence="2">Uncharacterized protein</fullName>
    </submittedName>
</protein>
<proteinExistence type="predicted"/>
<keyword evidence="3" id="KW-1185">Reference proteome</keyword>
<name>A0A919K8I2_9ACTN</name>
<gene>
    <name evidence="2" type="ORF">Ari01nite_88070</name>
</gene>
<dbReference type="Proteomes" id="UP000636960">
    <property type="component" value="Unassembled WGS sequence"/>
</dbReference>
<evidence type="ECO:0000256" key="1">
    <source>
        <dbReference type="SAM" id="Phobius"/>
    </source>
</evidence>
<feature type="transmembrane region" description="Helical" evidence="1">
    <location>
        <begin position="50"/>
        <end position="70"/>
    </location>
</feature>